<sequence>MEMISAEELVKVLSRTQSKTQLYISSEWLLKLSTFSDPGPVRATLFVGAVDALYSGHLPPSLISRTWFQSWEKFISQPCSEPPGPIDNTVLLYKAPDGTDRLKPRSNFMRIERELYLFLRTIYGGGPEVFLTDQPQWSETELRDVLSSIESKLWAANAKLRKQVTSSL</sequence>
<dbReference type="AlphaFoldDB" id="A0A0B1TBY0"/>
<dbReference type="Proteomes" id="UP000053660">
    <property type="component" value="Unassembled WGS sequence"/>
</dbReference>
<dbReference type="OrthoDB" id="5837204at2759"/>
<dbReference type="InterPro" id="IPR035927">
    <property type="entry name" value="DUSP-like_sf"/>
</dbReference>
<gene>
    <name evidence="2" type="ORF">OESDEN_05004</name>
</gene>
<accession>A0A0B1TBY0</accession>
<dbReference type="InterPro" id="IPR006615">
    <property type="entry name" value="Pept_C19_DUSP"/>
</dbReference>
<evidence type="ECO:0000313" key="3">
    <source>
        <dbReference type="Proteomes" id="UP000053660"/>
    </source>
</evidence>
<dbReference type="EMBL" id="KN550098">
    <property type="protein sequence ID" value="KHJ95053.1"/>
    <property type="molecule type" value="Genomic_DNA"/>
</dbReference>
<proteinExistence type="predicted"/>
<name>A0A0B1TBY0_OESDE</name>
<organism evidence="2 3">
    <name type="scientific">Oesophagostomum dentatum</name>
    <name type="common">Nodular worm</name>
    <dbReference type="NCBI Taxonomy" id="61180"/>
    <lineage>
        <taxon>Eukaryota</taxon>
        <taxon>Metazoa</taxon>
        <taxon>Ecdysozoa</taxon>
        <taxon>Nematoda</taxon>
        <taxon>Chromadorea</taxon>
        <taxon>Rhabditida</taxon>
        <taxon>Rhabditina</taxon>
        <taxon>Rhabditomorpha</taxon>
        <taxon>Strongyloidea</taxon>
        <taxon>Strongylidae</taxon>
        <taxon>Oesophagostomum</taxon>
    </lineage>
</organism>
<dbReference type="PROSITE" id="PS51283">
    <property type="entry name" value="DUSP"/>
    <property type="match status" value="1"/>
</dbReference>
<dbReference type="Gene3D" id="3.30.2230.10">
    <property type="entry name" value="DUSP-like"/>
    <property type="match status" value="1"/>
</dbReference>
<dbReference type="GO" id="GO:0004843">
    <property type="term" value="F:cysteine-type deubiquitinase activity"/>
    <property type="evidence" value="ECO:0007669"/>
    <property type="project" value="InterPro"/>
</dbReference>
<evidence type="ECO:0000259" key="1">
    <source>
        <dbReference type="PROSITE" id="PS51283"/>
    </source>
</evidence>
<dbReference type="SMART" id="SM00695">
    <property type="entry name" value="DUSP"/>
    <property type="match status" value="1"/>
</dbReference>
<dbReference type="Pfam" id="PF06337">
    <property type="entry name" value="DUSP"/>
    <property type="match status" value="1"/>
</dbReference>
<reference evidence="2 3" key="1">
    <citation type="submission" date="2014-03" db="EMBL/GenBank/DDBJ databases">
        <title>Draft genome of the hookworm Oesophagostomum dentatum.</title>
        <authorList>
            <person name="Mitreva M."/>
        </authorList>
    </citation>
    <scope>NUCLEOTIDE SEQUENCE [LARGE SCALE GENOMIC DNA]</scope>
    <source>
        <strain evidence="2 3">OD-Hann</strain>
    </source>
</reference>
<protein>
    <recommendedName>
        <fullName evidence="1">DUSP domain-containing protein</fullName>
    </recommendedName>
</protein>
<evidence type="ECO:0000313" key="2">
    <source>
        <dbReference type="EMBL" id="KHJ95053.1"/>
    </source>
</evidence>
<keyword evidence="3" id="KW-1185">Reference proteome</keyword>
<feature type="domain" description="DUSP" evidence="1">
    <location>
        <begin position="33"/>
        <end position="135"/>
    </location>
</feature>
<dbReference type="SUPFAM" id="SSF143791">
    <property type="entry name" value="DUSP-like"/>
    <property type="match status" value="1"/>
</dbReference>